<proteinExistence type="inferred from homology"/>
<feature type="transmembrane region" description="Helical" evidence="19">
    <location>
        <begin position="137"/>
        <end position="158"/>
    </location>
</feature>
<feature type="transmembrane region" description="Helical" evidence="19">
    <location>
        <begin position="108"/>
        <end position="130"/>
    </location>
</feature>
<feature type="transmembrane region" description="Helical" evidence="19">
    <location>
        <begin position="34"/>
        <end position="54"/>
    </location>
</feature>
<dbReference type="InterPro" id="IPR003805">
    <property type="entry name" value="CobS"/>
</dbReference>
<evidence type="ECO:0000256" key="11">
    <source>
        <dbReference type="ARBA" id="ARBA00022842"/>
    </source>
</evidence>
<comment type="similarity">
    <text evidence="4 19">Belongs to the CobS family.</text>
</comment>
<keyword evidence="13 19" id="KW-0472">Membrane</keyword>
<comment type="caution">
    <text evidence="20">The sequence shown here is derived from an EMBL/GenBank/DDBJ whole genome shotgun (WGS) entry which is preliminary data.</text>
</comment>
<dbReference type="HAMAP" id="MF_00719">
    <property type="entry name" value="CobS"/>
    <property type="match status" value="1"/>
</dbReference>
<evidence type="ECO:0000256" key="8">
    <source>
        <dbReference type="ARBA" id="ARBA00022573"/>
    </source>
</evidence>
<dbReference type="GO" id="GO:0005886">
    <property type="term" value="C:plasma membrane"/>
    <property type="evidence" value="ECO:0007669"/>
    <property type="project" value="UniProtKB-SubCell"/>
</dbReference>
<dbReference type="EMBL" id="WUBS01000006">
    <property type="protein sequence ID" value="NDL63170.1"/>
    <property type="molecule type" value="Genomic_DNA"/>
</dbReference>
<comment type="function">
    <text evidence="14 19">Joins adenosylcobinamide-GDP and alpha-ribazole to generate adenosylcobalamin (Ado-cobalamin). Also synthesizes adenosylcobalamin 5'-phosphate from adenosylcobinamide-GDP and alpha-ribazole 5'-phosphate.</text>
</comment>
<reference evidence="20 21" key="2">
    <citation type="submission" date="2020-02" db="EMBL/GenBank/DDBJ databases">
        <title>The new genus of Enterobacteriales.</title>
        <authorList>
            <person name="Kim I.S."/>
        </authorList>
    </citation>
    <scope>NUCLEOTIDE SEQUENCE [LARGE SCALE GENOMIC DNA]</scope>
    <source>
        <strain evidence="20 21">SAP-6</strain>
    </source>
</reference>
<keyword evidence="11 19" id="KW-0460">Magnesium</keyword>
<evidence type="ECO:0000256" key="2">
    <source>
        <dbReference type="ARBA" id="ARBA00004651"/>
    </source>
</evidence>
<dbReference type="GO" id="GO:0051073">
    <property type="term" value="F:adenosylcobinamide-GDP ribazoletransferase activity"/>
    <property type="evidence" value="ECO:0007669"/>
    <property type="project" value="UniProtKB-UniRule"/>
</dbReference>
<evidence type="ECO:0000256" key="15">
    <source>
        <dbReference type="ARBA" id="ARBA00032605"/>
    </source>
</evidence>
<dbReference type="PANTHER" id="PTHR34148:SF1">
    <property type="entry name" value="ADENOSYLCOBINAMIDE-GDP RIBAZOLETRANSFERASE"/>
    <property type="match status" value="1"/>
</dbReference>
<evidence type="ECO:0000256" key="19">
    <source>
        <dbReference type="HAMAP-Rule" id="MF_00719"/>
    </source>
</evidence>
<keyword evidence="8 19" id="KW-0169">Cobalamin biosynthesis</keyword>
<dbReference type="EC" id="2.7.8.26" evidence="5 19"/>
<keyword evidence="7 19" id="KW-1003">Cell membrane</keyword>
<dbReference type="PANTHER" id="PTHR34148">
    <property type="entry name" value="ADENOSYLCOBINAMIDE-GDP RIBAZOLETRANSFERASE"/>
    <property type="match status" value="1"/>
</dbReference>
<evidence type="ECO:0000256" key="18">
    <source>
        <dbReference type="ARBA" id="ARBA00049504"/>
    </source>
</evidence>
<accession>A0A845SEF0</accession>
<evidence type="ECO:0000313" key="20">
    <source>
        <dbReference type="EMBL" id="NDL63170.1"/>
    </source>
</evidence>
<dbReference type="RefSeq" id="WP_162365880.1">
    <property type="nucleotide sequence ID" value="NZ_WUBS01000006.1"/>
</dbReference>
<keyword evidence="10 19" id="KW-0812">Transmembrane</keyword>
<feature type="transmembrane region" description="Helical" evidence="19">
    <location>
        <begin position="178"/>
        <end position="211"/>
    </location>
</feature>
<sequence>MKSFLATLQFMTRLPVPARWTQDLPLDAYARGVIWMPAVGLVTGLLCALAFALAQPVFGTPLAALLTVLANAMVTGAFHLDGLADTCDGIFSARKREHMLEIMRDSRIGTNGALAMVFAIGLRLAAMVALSEHRGGALPYIITAPVISRALISILMYRQRYARETGLGNVYIGKIDGHHFAVTLLAGLLLTLAIAGLRGGAAALIVLVLAYGYRARINAVLGGQTGDTLGCGVEVFEWLFLLAALGVPL</sequence>
<dbReference type="NCBIfam" id="TIGR00317">
    <property type="entry name" value="cobS"/>
    <property type="match status" value="1"/>
</dbReference>
<evidence type="ECO:0000256" key="4">
    <source>
        <dbReference type="ARBA" id="ARBA00010561"/>
    </source>
</evidence>
<evidence type="ECO:0000256" key="5">
    <source>
        <dbReference type="ARBA" id="ARBA00013200"/>
    </source>
</evidence>
<comment type="subcellular location">
    <subcellularLocation>
        <location evidence="2 19">Cell membrane</location>
        <topology evidence="2 19">Multi-pass membrane protein</topology>
    </subcellularLocation>
</comment>
<keyword evidence="9 19" id="KW-0808">Transferase</keyword>
<feature type="transmembrane region" description="Helical" evidence="19">
    <location>
        <begin position="61"/>
        <end position="80"/>
    </location>
</feature>
<name>A0A845SEF0_9GAMM</name>
<reference evidence="20 21" key="1">
    <citation type="submission" date="2019-12" db="EMBL/GenBank/DDBJ databases">
        <authorList>
            <person name="Lee S.D."/>
        </authorList>
    </citation>
    <scope>NUCLEOTIDE SEQUENCE [LARGE SCALE GENOMIC DNA]</scope>
    <source>
        <strain evidence="20 21">SAP-6</strain>
    </source>
</reference>
<protein>
    <recommendedName>
        <fullName evidence="6 19">Adenosylcobinamide-GDP ribazoletransferase</fullName>
        <ecNumber evidence="5 19">2.7.8.26</ecNumber>
    </recommendedName>
    <alternativeName>
        <fullName evidence="16 19">Cobalamin synthase</fullName>
    </alternativeName>
    <alternativeName>
        <fullName evidence="15 19">Cobalamin-5'-phosphate synthase</fullName>
    </alternativeName>
</protein>
<evidence type="ECO:0000256" key="13">
    <source>
        <dbReference type="ARBA" id="ARBA00023136"/>
    </source>
</evidence>
<evidence type="ECO:0000256" key="7">
    <source>
        <dbReference type="ARBA" id="ARBA00022475"/>
    </source>
</evidence>
<evidence type="ECO:0000256" key="10">
    <source>
        <dbReference type="ARBA" id="ARBA00022692"/>
    </source>
</evidence>
<evidence type="ECO:0000256" key="14">
    <source>
        <dbReference type="ARBA" id="ARBA00025228"/>
    </source>
</evidence>
<comment type="catalytic activity">
    <reaction evidence="17 19">
        <text>alpha-ribazole + adenosylcob(III)inamide-GDP = adenosylcob(III)alamin + GMP + H(+)</text>
        <dbReference type="Rhea" id="RHEA:16049"/>
        <dbReference type="ChEBI" id="CHEBI:10329"/>
        <dbReference type="ChEBI" id="CHEBI:15378"/>
        <dbReference type="ChEBI" id="CHEBI:18408"/>
        <dbReference type="ChEBI" id="CHEBI:58115"/>
        <dbReference type="ChEBI" id="CHEBI:60487"/>
        <dbReference type="EC" id="2.7.8.26"/>
    </reaction>
</comment>
<evidence type="ECO:0000256" key="12">
    <source>
        <dbReference type="ARBA" id="ARBA00022989"/>
    </source>
</evidence>
<evidence type="ECO:0000256" key="16">
    <source>
        <dbReference type="ARBA" id="ARBA00032853"/>
    </source>
</evidence>
<evidence type="ECO:0000256" key="9">
    <source>
        <dbReference type="ARBA" id="ARBA00022679"/>
    </source>
</evidence>
<dbReference type="Proteomes" id="UP000461443">
    <property type="component" value="Unassembled WGS sequence"/>
</dbReference>
<dbReference type="AlphaFoldDB" id="A0A845SEF0"/>
<keyword evidence="21" id="KW-1185">Reference proteome</keyword>
<evidence type="ECO:0000256" key="17">
    <source>
        <dbReference type="ARBA" id="ARBA00048623"/>
    </source>
</evidence>
<comment type="pathway">
    <text evidence="3 19">Cofactor biosynthesis; adenosylcobalamin biosynthesis; adenosylcobalamin from cob(II)yrinate a,c-diamide: step 7/7.</text>
</comment>
<evidence type="ECO:0000256" key="3">
    <source>
        <dbReference type="ARBA" id="ARBA00004663"/>
    </source>
</evidence>
<dbReference type="GO" id="GO:0008818">
    <property type="term" value="F:cobalamin 5'-phosphate synthase activity"/>
    <property type="evidence" value="ECO:0007669"/>
    <property type="project" value="UniProtKB-UniRule"/>
</dbReference>
<keyword evidence="12 19" id="KW-1133">Transmembrane helix</keyword>
<evidence type="ECO:0000313" key="21">
    <source>
        <dbReference type="Proteomes" id="UP000461443"/>
    </source>
</evidence>
<dbReference type="Pfam" id="PF02654">
    <property type="entry name" value="CobS"/>
    <property type="match status" value="1"/>
</dbReference>
<evidence type="ECO:0000256" key="6">
    <source>
        <dbReference type="ARBA" id="ARBA00015850"/>
    </source>
</evidence>
<evidence type="ECO:0000256" key="1">
    <source>
        <dbReference type="ARBA" id="ARBA00001946"/>
    </source>
</evidence>
<comment type="catalytic activity">
    <reaction evidence="18 19">
        <text>alpha-ribazole 5'-phosphate + adenosylcob(III)inamide-GDP = adenosylcob(III)alamin 5'-phosphate + GMP + H(+)</text>
        <dbReference type="Rhea" id="RHEA:23560"/>
        <dbReference type="ChEBI" id="CHEBI:15378"/>
        <dbReference type="ChEBI" id="CHEBI:57918"/>
        <dbReference type="ChEBI" id="CHEBI:58115"/>
        <dbReference type="ChEBI" id="CHEBI:60487"/>
        <dbReference type="ChEBI" id="CHEBI:60493"/>
        <dbReference type="EC" id="2.7.8.26"/>
    </reaction>
</comment>
<organism evidence="20 21">
    <name type="scientific">Acerihabitans arboris</name>
    <dbReference type="NCBI Taxonomy" id="2691583"/>
    <lineage>
        <taxon>Bacteria</taxon>
        <taxon>Pseudomonadati</taxon>
        <taxon>Pseudomonadota</taxon>
        <taxon>Gammaproteobacteria</taxon>
        <taxon>Enterobacterales</taxon>
        <taxon>Pectobacteriaceae</taxon>
        <taxon>Acerihabitans</taxon>
    </lineage>
</organism>
<gene>
    <name evidence="19 20" type="primary">cobS</name>
    <name evidence="20" type="ORF">GRH90_10470</name>
</gene>
<comment type="cofactor">
    <cofactor evidence="1 19">
        <name>Mg(2+)</name>
        <dbReference type="ChEBI" id="CHEBI:18420"/>
    </cofactor>
</comment>
<dbReference type="GO" id="GO:0009236">
    <property type="term" value="P:cobalamin biosynthetic process"/>
    <property type="evidence" value="ECO:0007669"/>
    <property type="project" value="UniProtKB-UniRule"/>
</dbReference>
<dbReference type="UniPathway" id="UPA00148">
    <property type="reaction ID" value="UER00238"/>
</dbReference>